<name>A0A429MJ35_ACIBA</name>
<proteinExistence type="inferred from homology"/>
<comment type="caution">
    <text evidence="2">The sequence shown here is derived from an EMBL/GenBank/DDBJ whole genome shotgun (WGS) entry which is preliminary data.</text>
</comment>
<protein>
    <submittedName>
        <fullName evidence="2">Enoyl-CoA hydratase</fullName>
        <ecNumber evidence="2">4.2.1.17</ecNumber>
    </submittedName>
</protein>
<dbReference type="GO" id="GO:0004300">
    <property type="term" value="F:enoyl-CoA hydratase activity"/>
    <property type="evidence" value="ECO:0007669"/>
    <property type="project" value="UniProtKB-EC"/>
</dbReference>
<dbReference type="InterPro" id="IPR029045">
    <property type="entry name" value="ClpP/crotonase-like_dom_sf"/>
</dbReference>
<dbReference type="EMBL" id="RFDI01001800">
    <property type="protein sequence ID" value="RSR35970.1"/>
    <property type="molecule type" value="Genomic_DNA"/>
</dbReference>
<sequence length="182" mass="20024">MSNQEGKVSRETRGHIFLIGLDRAAKRNAFDSHMIKDLSLALTEYENNDALRCAIVFAHGDHFTAGLDLVELQPKLATGVFDFSENEINPWGTVGRKLSKPLIVAVQGYCYTAGIELFLNADIVIASENTQFAQMEVQRGILPFGGATARFTQAAGWTKAMRYLLTGDSFDAKAAFDMNLIT</sequence>
<dbReference type="AlphaFoldDB" id="A0A429MJ35"/>
<dbReference type="Pfam" id="PF00378">
    <property type="entry name" value="ECH_1"/>
    <property type="match status" value="1"/>
</dbReference>
<evidence type="ECO:0000313" key="3">
    <source>
        <dbReference type="Proteomes" id="UP000280073"/>
    </source>
</evidence>
<evidence type="ECO:0000256" key="1">
    <source>
        <dbReference type="ARBA" id="ARBA00005254"/>
    </source>
</evidence>
<gene>
    <name evidence="2" type="ORF">EA686_23855</name>
</gene>
<dbReference type="CDD" id="cd06558">
    <property type="entry name" value="crotonase-like"/>
    <property type="match status" value="1"/>
</dbReference>
<feature type="non-terminal residue" evidence="2">
    <location>
        <position position="182"/>
    </location>
</feature>
<dbReference type="PANTHER" id="PTHR43802:SF1">
    <property type="entry name" value="IP11341P-RELATED"/>
    <property type="match status" value="1"/>
</dbReference>
<dbReference type="PANTHER" id="PTHR43802">
    <property type="entry name" value="ENOYL-COA HYDRATASE"/>
    <property type="match status" value="1"/>
</dbReference>
<dbReference type="SUPFAM" id="SSF52096">
    <property type="entry name" value="ClpP/crotonase"/>
    <property type="match status" value="1"/>
</dbReference>
<evidence type="ECO:0000313" key="2">
    <source>
        <dbReference type="EMBL" id="RSR35970.1"/>
    </source>
</evidence>
<reference evidence="2 3" key="1">
    <citation type="submission" date="2018-10" db="EMBL/GenBank/DDBJ databases">
        <title>GWAS and RNA-Seq identify cryptic mechanisms of antimicrobial resistance in Acinetobacter baumannii.</title>
        <authorList>
            <person name="Sahl J.W."/>
        </authorList>
    </citation>
    <scope>NUCLEOTIDE SEQUENCE [LARGE SCALE GENOMIC DNA]</scope>
    <source>
        <strain evidence="2 3">TG28175</strain>
    </source>
</reference>
<comment type="similarity">
    <text evidence="1">Belongs to the enoyl-CoA hydratase/isomerase family.</text>
</comment>
<dbReference type="EC" id="4.2.1.17" evidence="2"/>
<dbReference type="InterPro" id="IPR001753">
    <property type="entry name" value="Enoyl-CoA_hydra/iso"/>
</dbReference>
<dbReference type="Gene3D" id="3.90.226.10">
    <property type="entry name" value="2-enoyl-CoA Hydratase, Chain A, domain 1"/>
    <property type="match status" value="1"/>
</dbReference>
<keyword evidence="2" id="KW-0456">Lyase</keyword>
<organism evidence="2 3">
    <name type="scientific">Acinetobacter baumannii</name>
    <dbReference type="NCBI Taxonomy" id="470"/>
    <lineage>
        <taxon>Bacteria</taxon>
        <taxon>Pseudomonadati</taxon>
        <taxon>Pseudomonadota</taxon>
        <taxon>Gammaproteobacteria</taxon>
        <taxon>Moraxellales</taxon>
        <taxon>Moraxellaceae</taxon>
        <taxon>Acinetobacter</taxon>
        <taxon>Acinetobacter calcoaceticus/baumannii complex</taxon>
    </lineage>
</organism>
<accession>A0A429MJ35</accession>
<dbReference type="Proteomes" id="UP000280073">
    <property type="component" value="Unassembled WGS sequence"/>
</dbReference>
<dbReference type="NCBIfam" id="NF005126">
    <property type="entry name" value="PRK06563.1"/>
    <property type="match status" value="1"/>
</dbReference>